<accession>A0A2H0C3M1</accession>
<name>A0A2H0C3M1_9BACT</name>
<protein>
    <submittedName>
        <fullName evidence="1">Uncharacterized protein</fullName>
    </submittedName>
</protein>
<sequence>MKQQHVKTTVEMDPQLLYQAKIVALEQGKSLKEIFTEGVKIVVKRQGSIVKKQDKPKKLTKLQQFLDKMVNDKTVYWDKEDDKRLLLVRKKSKERLKSLQW</sequence>
<dbReference type="Proteomes" id="UP000230802">
    <property type="component" value="Unassembled WGS sequence"/>
</dbReference>
<dbReference type="EMBL" id="PCTD01000239">
    <property type="protein sequence ID" value="PIP63918.1"/>
    <property type="molecule type" value="Genomic_DNA"/>
</dbReference>
<gene>
    <name evidence="1" type="ORF">COW96_05440</name>
</gene>
<reference evidence="1 2" key="1">
    <citation type="submission" date="2017-09" db="EMBL/GenBank/DDBJ databases">
        <title>Depth-based differentiation of microbial function through sediment-hosted aquifers and enrichment of novel symbionts in the deep terrestrial subsurface.</title>
        <authorList>
            <person name="Probst A.J."/>
            <person name="Ladd B."/>
            <person name="Jarett J.K."/>
            <person name="Geller-Mcgrath D.E."/>
            <person name="Sieber C.M."/>
            <person name="Emerson J.B."/>
            <person name="Anantharaman K."/>
            <person name="Thomas B.C."/>
            <person name="Malmstrom R."/>
            <person name="Stieglmeier M."/>
            <person name="Klingl A."/>
            <person name="Woyke T."/>
            <person name="Ryan C.M."/>
            <person name="Banfield J.F."/>
        </authorList>
    </citation>
    <scope>NUCLEOTIDE SEQUENCE [LARGE SCALE GENOMIC DNA]</scope>
    <source>
        <strain evidence="1">CG22_combo_CG10-13_8_21_14_all_33_16</strain>
    </source>
</reference>
<dbReference type="AlphaFoldDB" id="A0A2H0C3M1"/>
<comment type="caution">
    <text evidence="1">The sequence shown here is derived from an EMBL/GenBank/DDBJ whole genome shotgun (WGS) entry which is preliminary data.</text>
</comment>
<organism evidence="1 2">
    <name type="scientific">Candidatus Roizmanbacteria bacterium CG22_combo_CG10-13_8_21_14_all_33_16</name>
    <dbReference type="NCBI Taxonomy" id="1974859"/>
    <lineage>
        <taxon>Bacteria</taxon>
        <taxon>Candidatus Roizmaniibacteriota</taxon>
    </lineage>
</organism>
<proteinExistence type="predicted"/>
<evidence type="ECO:0000313" key="1">
    <source>
        <dbReference type="EMBL" id="PIP63918.1"/>
    </source>
</evidence>
<evidence type="ECO:0000313" key="2">
    <source>
        <dbReference type="Proteomes" id="UP000230802"/>
    </source>
</evidence>